<feature type="repeat" description="ANK" evidence="7">
    <location>
        <begin position="170"/>
        <end position="192"/>
    </location>
</feature>
<dbReference type="SUPFAM" id="SSF48403">
    <property type="entry name" value="Ankyrin repeat"/>
    <property type="match status" value="1"/>
</dbReference>
<evidence type="ECO:0000256" key="2">
    <source>
        <dbReference type="ARBA" id="ARBA00022692"/>
    </source>
</evidence>
<sequence length="721" mass="80011">MNPRLLEAIAGNDIQTFIDLVQNNEGLLVQATEESKNSVLHLAARFGHVELVSEIIKFFPELVSVKNILEEIPLHEACRQGNADVVMLLFEADPWVICSRNTEKQTPYFTACSYGHVDVVNLFTDRVPWVLDFEDGALSPLHVSISEGHIDIVRRILDARPRLAGKADKEGFLPLHLACDKGHLEITRMLLQLDPNCALGFNNSGYSPLHLAAMNGHVQILEEFVLSSPKSLSALTREGDTVFHLAVRFNRYSAFTYLAPIFYGTNLLRHPDKHGNTVLHLALSTWRFKLAAYIVDNMIVDINGKNHRGQTAYDILNRQCDHVMGQITANDISNSQNGILDIHHLKDMLTSFDGKTSQELEIPLEFNTQPIEYDGEIDRANIQQSMEDFTSVQENGNPSHQVETCQPIGDCSIAVQINGNPSQQLETNGPYQLPVEDSIRVPANDHSSHQVEVKADNQIGTSFILKSPANLYQSKLVNKRGEKGISSTRQYEIYREALQNTRNTITVVAILIASVTFTAGINPPGGVYQDGWLKGQSTVGRTTSFKVFAVSNTAALFISMSIVIVLVSIIPFRRKSLMKLLVVAHKVMWVAVSLMATAYIAATWVIIPHGEGTTWTLVALISVAAGAMGSVFFFLVVTLTRHRLMKSKWRKQRAITVEKREERGIVRLAEERKESGVVILAEEKAEKTGDGVWEGWEAWEASEASTNSDAGSSQGAGYHAY</sequence>
<evidence type="ECO:0000256" key="5">
    <source>
        <dbReference type="ARBA" id="ARBA00023043"/>
    </source>
</evidence>
<evidence type="ECO:0000259" key="10">
    <source>
        <dbReference type="Pfam" id="PF13962"/>
    </source>
</evidence>
<keyword evidence="5 7" id="KW-0040">ANK repeat</keyword>
<evidence type="ECO:0000256" key="7">
    <source>
        <dbReference type="PROSITE-ProRule" id="PRU00023"/>
    </source>
</evidence>
<evidence type="ECO:0000313" key="11">
    <source>
        <dbReference type="EMBL" id="KAK9902499.1"/>
    </source>
</evidence>
<feature type="transmembrane region" description="Helical" evidence="9">
    <location>
        <begin position="547"/>
        <end position="567"/>
    </location>
</feature>
<keyword evidence="6 9" id="KW-0472">Membrane</keyword>
<evidence type="ECO:0000256" key="4">
    <source>
        <dbReference type="ARBA" id="ARBA00022989"/>
    </source>
</evidence>
<evidence type="ECO:0000256" key="8">
    <source>
        <dbReference type="SAM" id="MobiDB-lite"/>
    </source>
</evidence>
<dbReference type="PANTHER" id="PTHR24186">
    <property type="entry name" value="PROTEIN PHOSPHATASE 1 REGULATORY SUBUNIT"/>
    <property type="match status" value="1"/>
</dbReference>
<dbReference type="Proteomes" id="UP001457282">
    <property type="component" value="Unassembled WGS sequence"/>
</dbReference>
<dbReference type="InterPro" id="IPR026961">
    <property type="entry name" value="PGG_dom"/>
</dbReference>
<proteinExistence type="predicted"/>
<keyword evidence="2 9" id="KW-0812">Transmembrane</keyword>
<dbReference type="Pfam" id="PF13962">
    <property type="entry name" value="PGG"/>
    <property type="match status" value="1"/>
</dbReference>
<keyword evidence="12" id="KW-1185">Reference proteome</keyword>
<dbReference type="InterPro" id="IPR036770">
    <property type="entry name" value="Ankyrin_rpt-contain_sf"/>
</dbReference>
<comment type="caution">
    <text evidence="11">The sequence shown here is derived from an EMBL/GenBank/DDBJ whole genome shotgun (WGS) entry which is preliminary data.</text>
</comment>
<feature type="transmembrane region" description="Helical" evidence="9">
    <location>
        <begin position="613"/>
        <end position="640"/>
    </location>
</feature>
<evidence type="ECO:0000256" key="3">
    <source>
        <dbReference type="ARBA" id="ARBA00022737"/>
    </source>
</evidence>
<accession>A0AAW1VKA1</accession>
<dbReference type="Gene3D" id="1.25.40.20">
    <property type="entry name" value="Ankyrin repeat-containing domain"/>
    <property type="match status" value="2"/>
</dbReference>
<dbReference type="InterPro" id="IPR002110">
    <property type="entry name" value="Ankyrin_rpt"/>
</dbReference>
<reference evidence="11 12" key="1">
    <citation type="journal article" date="2023" name="G3 (Bethesda)">
        <title>A chromosome-length genome assembly and annotation of blackberry (Rubus argutus, cv. 'Hillquist').</title>
        <authorList>
            <person name="Bruna T."/>
            <person name="Aryal R."/>
            <person name="Dudchenko O."/>
            <person name="Sargent D.J."/>
            <person name="Mead D."/>
            <person name="Buti M."/>
            <person name="Cavallini A."/>
            <person name="Hytonen T."/>
            <person name="Andres J."/>
            <person name="Pham M."/>
            <person name="Weisz D."/>
            <person name="Mascagni F."/>
            <person name="Usai G."/>
            <person name="Natali L."/>
            <person name="Bassil N."/>
            <person name="Fernandez G.E."/>
            <person name="Lomsadze A."/>
            <person name="Armour M."/>
            <person name="Olukolu B."/>
            <person name="Poorten T."/>
            <person name="Britton C."/>
            <person name="Davik J."/>
            <person name="Ashrafi H."/>
            <person name="Aiden E.L."/>
            <person name="Borodovsky M."/>
            <person name="Worthington M."/>
        </authorList>
    </citation>
    <scope>NUCLEOTIDE SEQUENCE [LARGE SCALE GENOMIC DNA]</scope>
    <source>
        <strain evidence="11">PI 553951</strain>
    </source>
</reference>
<protein>
    <recommendedName>
        <fullName evidence="10">PGG domain-containing protein</fullName>
    </recommendedName>
</protein>
<dbReference type="Pfam" id="PF12796">
    <property type="entry name" value="Ank_2"/>
    <property type="match status" value="2"/>
</dbReference>
<feature type="compositionally biased region" description="Polar residues" evidence="8">
    <location>
        <begin position="706"/>
        <end position="715"/>
    </location>
</feature>
<dbReference type="GO" id="GO:0005886">
    <property type="term" value="C:plasma membrane"/>
    <property type="evidence" value="ECO:0007669"/>
    <property type="project" value="TreeGrafter"/>
</dbReference>
<organism evidence="11 12">
    <name type="scientific">Rubus argutus</name>
    <name type="common">Southern blackberry</name>
    <dbReference type="NCBI Taxonomy" id="59490"/>
    <lineage>
        <taxon>Eukaryota</taxon>
        <taxon>Viridiplantae</taxon>
        <taxon>Streptophyta</taxon>
        <taxon>Embryophyta</taxon>
        <taxon>Tracheophyta</taxon>
        <taxon>Spermatophyta</taxon>
        <taxon>Magnoliopsida</taxon>
        <taxon>eudicotyledons</taxon>
        <taxon>Gunneridae</taxon>
        <taxon>Pentapetalae</taxon>
        <taxon>rosids</taxon>
        <taxon>fabids</taxon>
        <taxon>Rosales</taxon>
        <taxon>Rosaceae</taxon>
        <taxon>Rosoideae</taxon>
        <taxon>Rosoideae incertae sedis</taxon>
        <taxon>Rubus</taxon>
    </lineage>
</organism>
<gene>
    <name evidence="11" type="ORF">M0R45_001555</name>
</gene>
<evidence type="ECO:0000256" key="6">
    <source>
        <dbReference type="ARBA" id="ARBA00023136"/>
    </source>
</evidence>
<dbReference type="EMBL" id="JBEDUW010000252">
    <property type="protein sequence ID" value="KAK9902499.1"/>
    <property type="molecule type" value="Genomic_DNA"/>
</dbReference>
<evidence type="ECO:0000256" key="9">
    <source>
        <dbReference type="SAM" id="Phobius"/>
    </source>
</evidence>
<feature type="region of interest" description="Disordered" evidence="8">
    <location>
        <begin position="702"/>
        <end position="721"/>
    </location>
</feature>
<keyword evidence="4 9" id="KW-1133">Transmembrane helix</keyword>
<feature type="repeat" description="ANK" evidence="7">
    <location>
        <begin position="204"/>
        <end position="237"/>
    </location>
</feature>
<dbReference type="PROSITE" id="PS50088">
    <property type="entry name" value="ANK_REPEAT"/>
    <property type="match status" value="2"/>
</dbReference>
<dbReference type="SMART" id="SM00248">
    <property type="entry name" value="ANK"/>
    <property type="match status" value="8"/>
</dbReference>
<name>A0AAW1VKA1_RUBAR</name>
<keyword evidence="3" id="KW-0677">Repeat</keyword>
<feature type="transmembrane region" description="Helical" evidence="9">
    <location>
        <begin position="587"/>
        <end position="607"/>
    </location>
</feature>
<dbReference type="PROSITE" id="PS50297">
    <property type="entry name" value="ANK_REP_REGION"/>
    <property type="match status" value="2"/>
</dbReference>
<dbReference type="PANTHER" id="PTHR24186:SF38">
    <property type="entry name" value="ANKYRIN REPEAT FAMILY PROTEIN"/>
    <property type="match status" value="1"/>
</dbReference>
<evidence type="ECO:0000313" key="12">
    <source>
        <dbReference type="Proteomes" id="UP001457282"/>
    </source>
</evidence>
<feature type="domain" description="PGG" evidence="10">
    <location>
        <begin position="496"/>
        <end position="605"/>
    </location>
</feature>
<comment type="subcellular location">
    <subcellularLocation>
        <location evidence="1">Membrane</location>
        <topology evidence="1">Multi-pass membrane protein</topology>
    </subcellularLocation>
</comment>
<dbReference type="AlphaFoldDB" id="A0AAW1VKA1"/>
<evidence type="ECO:0000256" key="1">
    <source>
        <dbReference type="ARBA" id="ARBA00004141"/>
    </source>
</evidence>